<comment type="caution">
    <text evidence="2">The sequence shown here is derived from an EMBL/GenBank/DDBJ whole genome shotgun (WGS) entry which is preliminary data.</text>
</comment>
<protein>
    <submittedName>
        <fullName evidence="2">Uncharacterized protein</fullName>
    </submittedName>
</protein>
<feature type="compositionally biased region" description="Basic and acidic residues" evidence="1">
    <location>
        <begin position="52"/>
        <end position="63"/>
    </location>
</feature>
<evidence type="ECO:0000256" key="1">
    <source>
        <dbReference type="SAM" id="MobiDB-lite"/>
    </source>
</evidence>
<dbReference type="EMBL" id="BAABBU010000006">
    <property type="protein sequence ID" value="GAA4128301.1"/>
    <property type="molecule type" value="Genomic_DNA"/>
</dbReference>
<name>A0ABP7XZ93_9ACTN</name>
<evidence type="ECO:0000313" key="2">
    <source>
        <dbReference type="EMBL" id="GAA4128301.1"/>
    </source>
</evidence>
<accession>A0ABP7XZ93</accession>
<reference evidence="3" key="1">
    <citation type="journal article" date="2019" name="Int. J. Syst. Evol. Microbiol.">
        <title>The Global Catalogue of Microorganisms (GCM) 10K type strain sequencing project: providing services to taxonomists for standard genome sequencing and annotation.</title>
        <authorList>
            <consortium name="The Broad Institute Genomics Platform"/>
            <consortium name="The Broad Institute Genome Sequencing Center for Infectious Disease"/>
            <person name="Wu L."/>
            <person name="Ma J."/>
        </authorList>
    </citation>
    <scope>NUCLEOTIDE SEQUENCE [LARGE SCALE GENOMIC DNA]</scope>
    <source>
        <strain evidence="3">JCM 17589</strain>
    </source>
</reference>
<evidence type="ECO:0000313" key="3">
    <source>
        <dbReference type="Proteomes" id="UP001501845"/>
    </source>
</evidence>
<organism evidence="2 3">
    <name type="scientific">Streptomyces tunisiensis</name>
    <dbReference type="NCBI Taxonomy" id="948699"/>
    <lineage>
        <taxon>Bacteria</taxon>
        <taxon>Bacillati</taxon>
        <taxon>Actinomycetota</taxon>
        <taxon>Actinomycetes</taxon>
        <taxon>Kitasatosporales</taxon>
        <taxon>Streptomycetaceae</taxon>
        <taxon>Streptomyces</taxon>
    </lineage>
</organism>
<feature type="region of interest" description="Disordered" evidence="1">
    <location>
        <begin position="1"/>
        <end position="63"/>
    </location>
</feature>
<proteinExistence type="predicted"/>
<sequence>MKARLCRRPGASDPRAVPEGVQAIPAPGRGDCGGNPGNRLAPYPFGGQDAARSPDVRPWEAPG</sequence>
<dbReference type="Proteomes" id="UP001501845">
    <property type="component" value="Unassembled WGS sequence"/>
</dbReference>
<gene>
    <name evidence="2" type="ORF">GCM10022285_14660</name>
</gene>
<keyword evidence="3" id="KW-1185">Reference proteome</keyword>